<evidence type="ECO:0000313" key="1">
    <source>
        <dbReference type="EMBL" id="KAK3856204.1"/>
    </source>
</evidence>
<accession>A0AAE1BVQ3</accession>
<proteinExistence type="predicted"/>
<reference evidence="1" key="1">
    <citation type="submission" date="2023-10" db="EMBL/GenBank/DDBJ databases">
        <title>Genome assemblies of two species of porcelain crab, Petrolisthes cinctipes and Petrolisthes manimaculis (Anomura: Porcellanidae).</title>
        <authorList>
            <person name="Angst P."/>
        </authorList>
    </citation>
    <scope>NUCLEOTIDE SEQUENCE</scope>
    <source>
        <strain evidence="1">PB745_01</strain>
        <tissue evidence="1">Gill</tissue>
    </source>
</reference>
<name>A0AAE1BVQ3_PETCI</name>
<evidence type="ECO:0000313" key="2">
    <source>
        <dbReference type="Proteomes" id="UP001286313"/>
    </source>
</evidence>
<keyword evidence="2" id="KW-1185">Reference proteome</keyword>
<sequence length="111" mass="11888">MCVSWAGVGGRLDRCVQSWTGVGGASLLTCSPHQHPNFSPQASFFNKTKFIPNLFSTIPAKIPPLSCPSCLTPVPTTVTHALSYTTPVQPILSPDTRPGILVKVNKIRITS</sequence>
<comment type="caution">
    <text evidence="1">The sequence shown here is derived from an EMBL/GenBank/DDBJ whole genome shotgun (WGS) entry which is preliminary data.</text>
</comment>
<dbReference type="Proteomes" id="UP001286313">
    <property type="component" value="Unassembled WGS sequence"/>
</dbReference>
<gene>
    <name evidence="1" type="ORF">Pcinc_037455</name>
</gene>
<protein>
    <submittedName>
        <fullName evidence="1">Uncharacterized protein</fullName>
    </submittedName>
</protein>
<organism evidence="1 2">
    <name type="scientific">Petrolisthes cinctipes</name>
    <name type="common">Flat porcelain crab</name>
    <dbReference type="NCBI Taxonomy" id="88211"/>
    <lineage>
        <taxon>Eukaryota</taxon>
        <taxon>Metazoa</taxon>
        <taxon>Ecdysozoa</taxon>
        <taxon>Arthropoda</taxon>
        <taxon>Crustacea</taxon>
        <taxon>Multicrustacea</taxon>
        <taxon>Malacostraca</taxon>
        <taxon>Eumalacostraca</taxon>
        <taxon>Eucarida</taxon>
        <taxon>Decapoda</taxon>
        <taxon>Pleocyemata</taxon>
        <taxon>Anomura</taxon>
        <taxon>Galatheoidea</taxon>
        <taxon>Porcellanidae</taxon>
        <taxon>Petrolisthes</taxon>
    </lineage>
</organism>
<dbReference type="EMBL" id="JAWQEG010005959">
    <property type="protein sequence ID" value="KAK3856204.1"/>
    <property type="molecule type" value="Genomic_DNA"/>
</dbReference>
<dbReference type="AlphaFoldDB" id="A0AAE1BVQ3"/>